<reference evidence="1 2" key="2">
    <citation type="submission" date="2018-11" db="EMBL/GenBank/DDBJ databases">
        <authorList>
            <consortium name="Pathogen Informatics"/>
        </authorList>
    </citation>
    <scope>NUCLEOTIDE SEQUENCE [LARGE SCALE GENOMIC DNA]</scope>
</reference>
<sequence length="72" mass="8395">MTTVQRISVNEAPLKRDEHRSQVLLSDESLCLGNTLLGDGTRYFVLQRKYSSTGVERRRQHPDLVEHNWKQT</sequence>
<evidence type="ECO:0000313" key="2">
    <source>
        <dbReference type="Proteomes" id="UP000271098"/>
    </source>
</evidence>
<protein>
    <submittedName>
        <fullName evidence="3">Transposase</fullName>
    </submittedName>
</protein>
<accession>A0A183DFC3</accession>
<dbReference type="EMBL" id="UYRT01019162">
    <property type="protein sequence ID" value="VDK58267.1"/>
    <property type="molecule type" value="Genomic_DNA"/>
</dbReference>
<dbReference type="AlphaFoldDB" id="A0A183DFC3"/>
<gene>
    <name evidence="1" type="ORF">GPUH_LOCUS7415</name>
</gene>
<dbReference type="WBParaSite" id="GPUH_0000742301-mRNA-1">
    <property type="protein sequence ID" value="GPUH_0000742301-mRNA-1"/>
    <property type="gene ID" value="GPUH_0000742301"/>
</dbReference>
<keyword evidence="2" id="KW-1185">Reference proteome</keyword>
<proteinExistence type="predicted"/>
<evidence type="ECO:0000313" key="3">
    <source>
        <dbReference type="WBParaSite" id="GPUH_0000742301-mRNA-1"/>
    </source>
</evidence>
<dbReference type="Proteomes" id="UP000271098">
    <property type="component" value="Unassembled WGS sequence"/>
</dbReference>
<evidence type="ECO:0000313" key="1">
    <source>
        <dbReference type="EMBL" id="VDK58267.1"/>
    </source>
</evidence>
<reference evidence="3" key="1">
    <citation type="submission" date="2016-06" db="UniProtKB">
        <authorList>
            <consortium name="WormBaseParasite"/>
        </authorList>
    </citation>
    <scope>IDENTIFICATION</scope>
</reference>
<name>A0A183DFC3_9BILA</name>
<organism evidence="3">
    <name type="scientific">Gongylonema pulchrum</name>
    <dbReference type="NCBI Taxonomy" id="637853"/>
    <lineage>
        <taxon>Eukaryota</taxon>
        <taxon>Metazoa</taxon>
        <taxon>Ecdysozoa</taxon>
        <taxon>Nematoda</taxon>
        <taxon>Chromadorea</taxon>
        <taxon>Rhabditida</taxon>
        <taxon>Spirurina</taxon>
        <taxon>Spiruromorpha</taxon>
        <taxon>Spiruroidea</taxon>
        <taxon>Gongylonematidae</taxon>
        <taxon>Gongylonema</taxon>
    </lineage>
</organism>